<dbReference type="InterPro" id="IPR039297">
    <property type="entry name" value="COX7a"/>
</dbReference>
<evidence type="ECO:0000256" key="1">
    <source>
        <dbReference type="ARBA" id="ARBA00004273"/>
    </source>
</evidence>
<protein>
    <submittedName>
        <fullName evidence="6">Cytochrome c oxidase subunit 7A2, mitochondrial</fullName>
    </submittedName>
</protein>
<name>A0A7D9M5Z4_PARCT</name>
<keyword evidence="3" id="KW-0999">Mitochondrion inner membrane</keyword>
<evidence type="ECO:0000313" key="7">
    <source>
        <dbReference type="Proteomes" id="UP001152795"/>
    </source>
</evidence>
<sequence>MASSGSTGSFSIANRTSNILKYQKLFQGGDHAAPVYLRGGSRDKMIYNIAMGFSVVGVGVTLATIYAMASGKLKKAA</sequence>
<dbReference type="Proteomes" id="UP001152795">
    <property type="component" value="Unassembled WGS sequence"/>
</dbReference>
<organism evidence="6 7">
    <name type="scientific">Paramuricea clavata</name>
    <name type="common">Red gorgonian</name>
    <name type="synonym">Violescent sea-whip</name>
    <dbReference type="NCBI Taxonomy" id="317549"/>
    <lineage>
        <taxon>Eukaryota</taxon>
        <taxon>Metazoa</taxon>
        <taxon>Cnidaria</taxon>
        <taxon>Anthozoa</taxon>
        <taxon>Octocorallia</taxon>
        <taxon>Malacalcyonacea</taxon>
        <taxon>Plexauridae</taxon>
        <taxon>Paramuricea</taxon>
    </lineage>
</organism>
<proteinExistence type="inferred from homology"/>
<dbReference type="AlphaFoldDB" id="A0A7D9M5Z4"/>
<comment type="subcellular location">
    <subcellularLocation>
        <location evidence="1">Mitochondrion inner membrane</location>
    </subcellularLocation>
</comment>
<evidence type="ECO:0000256" key="4">
    <source>
        <dbReference type="ARBA" id="ARBA00023128"/>
    </source>
</evidence>
<dbReference type="GO" id="GO:0005743">
    <property type="term" value="C:mitochondrial inner membrane"/>
    <property type="evidence" value="ECO:0007669"/>
    <property type="project" value="UniProtKB-SubCell"/>
</dbReference>
<evidence type="ECO:0000256" key="2">
    <source>
        <dbReference type="ARBA" id="ARBA00009331"/>
    </source>
</evidence>
<gene>
    <name evidence="6" type="ORF">PACLA_8A085830</name>
</gene>
<evidence type="ECO:0000256" key="5">
    <source>
        <dbReference type="ARBA" id="ARBA00023136"/>
    </source>
</evidence>
<comment type="caution">
    <text evidence="6">The sequence shown here is derived from an EMBL/GenBank/DDBJ whole genome shotgun (WGS) entry which is preliminary data.</text>
</comment>
<reference evidence="6" key="1">
    <citation type="submission" date="2020-04" db="EMBL/GenBank/DDBJ databases">
        <authorList>
            <person name="Alioto T."/>
            <person name="Alioto T."/>
            <person name="Gomez Garrido J."/>
        </authorList>
    </citation>
    <scope>NUCLEOTIDE SEQUENCE</scope>
    <source>
        <strain evidence="6">A484AB</strain>
    </source>
</reference>
<comment type="similarity">
    <text evidence="2">Belongs to the cytochrome c oxidase VIIa family.</text>
</comment>
<dbReference type="EMBL" id="CACRXK020029308">
    <property type="protein sequence ID" value="CAB4042012.1"/>
    <property type="molecule type" value="Genomic_DNA"/>
</dbReference>
<evidence type="ECO:0000256" key="3">
    <source>
        <dbReference type="ARBA" id="ARBA00022792"/>
    </source>
</evidence>
<dbReference type="GO" id="GO:0006123">
    <property type="term" value="P:mitochondrial electron transport, cytochrome c to oxygen"/>
    <property type="evidence" value="ECO:0007669"/>
    <property type="project" value="InterPro"/>
</dbReference>
<dbReference type="OrthoDB" id="5966508at2759"/>
<keyword evidence="5" id="KW-0472">Membrane</keyword>
<dbReference type="SUPFAM" id="SSF81419">
    <property type="entry name" value="Mitochondrial cytochrome c oxidase subunit VIIa"/>
    <property type="match status" value="1"/>
</dbReference>
<keyword evidence="7" id="KW-1185">Reference proteome</keyword>
<dbReference type="InterPro" id="IPR036539">
    <property type="entry name" value="Cyt_c_oxidase_su7a_sf"/>
</dbReference>
<evidence type="ECO:0000313" key="6">
    <source>
        <dbReference type="EMBL" id="CAB4042012.1"/>
    </source>
</evidence>
<dbReference type="GO" id="GO:0045277">
    <property type="term" value="C:respiratory chain complex IV"/>
    <property type="evidence" value="ECO:0007669"/>
    <property type="project" value="InterPro"/>
</dbReference>
<accession>A0A7D9M5Z4</accession>
<dbReference type="Gene3D" id="4.10.91.10">
    <property type="entry name" value="Cytochrome c oxidase, subunit VIIa"/>
    <property type="match status" value="1"/>
</dbReference>
<dbReference type="Pfam" id="PF02238">
    <property type="entry name" value="COX7a"/>
    <property type="match status" value="1"/>
</dbReference>
<keyword evidence="4" id="KW-0496">Mitochondrion</keyword>